<evidence type="ECO:0000313" key="2">
    <source>
        <dbReference type="Proteomes" id="UP000831019"/>
    </source>
</evidence>
<keyword evidence="2" id="KW-1185">Reference proteome</keyword>
<accession>A0ABY3ZTA4</accession>
<geneLocation type="plasmid" evidence="1 2">
    <name>pDSM109990_c</name>
</geneLocation>
<proteinExistence type="predicted"/>
<dbReference type="Proteomes" id="UP000831019">
    <property type="component" value="Plasmid pDSM109990_c"/>
</dbReference>
<dbReference type="EMBL" id="CP085147">
    <property type="protein sequence ID" value="UOA16964.1"/>
    <property type="molecule type" value="Genomic_DNA"/>
</dbReference>
<name>A0ABY3ZTA4_9RHOB</name>
<reference evidence="2" key="1">
    <citation type="journal article" date="2022" name="Microorganisms">
        <title>Beyond the ABCs#Discovery of Three New Plasmid Types in Rhodobacterales (RepQ, RepY, RepW).</title>
        <authorList>
            <person name="Freese H.M."/>
            <person name="Ringel V."/>
            <person name="Overmann J."/>
            <person name="Petersen J."/>
        </authorList>
    </citation>
    <scope>NUCLEOTIDE SEQUENCE [LARGE SCALE GENOMIC DNA]</scope>
    <source>
        <strain evidence="2">DSM 109990</strain>
        <plasmid evidence="2">pDSM109990_c</plasmid>
    </source>
</reference>
<gene>
    <name evidence="1" type="ORF">DSM109990_03851</name>
</gene>
<evidence type="ECO:0008006" key="3">
    <source>
        <dbReference type="Google" id="ProtNLM"/>
    </source>
</evidence>
<evidence type="ECO:0000313" key="1">
    <source>
        <dbReference type="EMBL" id="UOA16964.1"/>
    </source>
</evidence>
<keyword evidence="1" id="KW-0614">Plasmid</keyword>
<organism evidence="1 2">
    <name type="scientific">Sulfitobacter dubius</name>
    <dbReference type="NCBI Taxonomy" id="218673"/>
    <lineage>
        <taxon>Bacteria</taxon>
        <taxon>Pseudomonadati</taxon>
        <taxon>Pseudomonadota</taxon>
        <taxon>Alphaproteobacteria</taxon>
        <taxon>Rhodobacterales</taxon>
        <taxon>Roseobacteraceae</taxon>
        <taxon>Sulfitobacter</taxon>
    </lineage>
</organism>
<protein>
    <recommendedName>
        <fullName evidence="3">Transposase</fullName>
    </recommendedName>
</protein>
<sequence>MAVQDELLALCAELHSSGIKLSYDTILKARGRGSRRDIACSTGMASATRPRACLSLAGHA</sequence>